<dbReference type="Pfam" id="PF07617">
    <property type="entry name" value="DUF1579"/>
    <property type="match status" value="1"/>
</dbReference>
<comment type="caution">
    <text evidence="2">The sequence shown here is derived from an EMBL/GenBank/DDBJ whole genome shotgun (WGS) entry which is preliminary data.</text>
</comment>
<dbReference type="Proteomes" id="UP001321580">
    <property type="component" value="Unassembled WGS sequence"/>
</dbReference>
<evidence type="ECO:0000313" key="2">
    <source>
        <dbReference type="EMBL" id="MDI9237856.1"/>
    </source>
</evidence>
<dbReference type="RefSeq" id="WP_283211355.1">
    <property type="nucleotide sequence ID" value="NZ_JASGBI010000001.1"/>
</dbReference>
<accession>A0ABT6XCR2</accession>
<keyword evidence="1" id="KW-0732">Signal</keyword>
<keyword evidence="3" id="KW-1185">Reference proteome</keyword>
<reference evidence="2 3" key="1">
    <citation type="submission" date="2023-05" db="EMBL/GenBank/DDBJ databases">
        <title>Lysobacter sp. strain LF1 Genome sequencing and assembly.</title>
        <authorList>
            <person name="Jung Y."/>
        </authorList>
    </citation>
    <scope>NUCLEOTIDE SEQUENCE [LARGE SCALE GENOMIC DNA]</scope>
    <source>
        <strain evidence="2 3">LF1</strain>
    </source>
</reference>
<gene>
    <name evidence="2" type="ORF">QLQ15_02880</name>
</gene>
<feature type="signal peptide" evidence="1">
    <location>
        <begin position="1"/>
        <end position="22"/>
    </location>
</feature>
<feature type="chain" id="PRO_5047531480" evidence="1">
    <location>
        <begin position="23"/>
        <end position="186"/>
    </location>
</feature>
<evidence type="ECO:0000256" key="1">
    <source>
        <dbReference type="SAM" id="SignalP"/>
    </source>
</evidence>
<dbReference type="EMBL" id="JASGBI010000001">
    <property type="protein sequence ID" value="MDI9237856.1"/>
    <property type="molecule type" value="Genomic_DNA"/>
</dbReference>
<dbReference type="InterPro" id="IPR011473">
    <property type="entry name" value="DUF1579"/>
</dbReference>
<proteinExistence type="predicted"/>
<sequence>MKTLAPLALALALAATTLLAHAGEATPRPAVAAGTVGDEHRRLGELAGLWAVRQSLWLTPGQPPRVDAGTAEFSIVLGGRALRQDLRVSSDAPFQGIGHTGFDNVSRTYFTSWMDVNFTDLLVLRGEYDEASHTYRFSGSMTGADGTHVPTREELRVVDANHLLARYFETKHGTETLVVELAYSRR</sequence>
<organism evidence="2 3">
    <name type="scientific">Lysobacter stagni</name>
    <dbReference type="NCBI Taxonomy" id="3045172"/>
    <lineage>
        <taxon>Bacteria</taxon>
        <taxon>Pseudomonadati</taxon>
        <taxon>Pseudomonadota</taxon>
        <taxon>Gammaproteobacteria</taxon>
        <taxon>Lysobacterales</taxon>
        <taxon>Lysobacteraceae</taxon>
        <taxon>Lysobacter</taxon>
    </lineage>
</organism>
<protein>
    <submittedName>
        <fullName evidence="2">DUF1579 family protein</fullName>
    </submittedName>
</protein>
<name>A0ABT6XCR2_9GAMM</name>
<evidence type="ECO:0000313" key="3">
    <source>
        <dbReference type="Proteomes" id="UP001321580"/>
    </source>
</evidence>